<proteinExistence type="predicted"/>
<protein>
    <recommendedName>
        <fullName evidence="3">Apolipoprotein N-acyltransferase N-terminal domain-containing protein</fullName>
    </recommendedName>
</protein>
<sequence>MRDARWRWAWLVSGGLLWLLAVHGRFDIAVAAWLAPVFLLRFVRLSPAFTGLFLVWVASAAAGLFWMAETVVPMTPITVLGVIALGTLTIVPCRGQAAGTGERPGVPAATAACGFLMTLLSPFGTAFGVPATTQHDNLALLQVITLIGSYGVSFLIGWFASVANQVWGRHAWTVVASPYAGVMLRTSCSAEPGSRSSRRPGKPCGWRESVPTRPARVGADLLDGRDPLPNLAFLRREAEADLEGDRVMAMIAAAFVRSW</sequence>
<accession>A0ABW6T3Y5</accession>
<gene>
    <name evidence="4" type="ORF">ACFYXI_41140</name>
</gene>
<feature type="transmembrane region" description="Helical" evidence="2">
    <location>
        <begin position="139"/>
        <end position="160"/>
    </location>
</feature>
<evidence type="ECO:0000256" key="2">
    <source>
        <dbReference type="SAM" id="Phobius"/>
    </source>
</evidence>
<feature type="transmembrane region" description="Helical" evidence="2">
    <location>
        <begin position="47"/>
        <end position="68"/>
    </location>
</feature>
<evidence type="ECO:0000256" key="1">
    <source>
        <dbReference type="SAM" id="MobiDB-lite"/>
    </source>
</evidence>
<keyword evidence="2" id="KW-1133">Transmembrane helix</keyword>
<keyword evidence="2" id="KW-0472">Membrane</keyword>
<name>A0ABW6T3Y5_9ACTN</name>
<keyword evidence="2" id="KW-0812">Transmembrane</keyword>
<reference evidence="4 5" key="1">
    <citation type="submission" date="2024-10" db="EMBL/GenBank/DDBJ databases">
        <title>The Natural Products Discovery Center: Release of the First 8490 Sequenced Strains for Exploring Actinobacteria Biosynthetic Diversity.</title>
        <authorList>
            <person name="Kalkreuter E."/>
            <person name="Kautsar S.A."/>
            <person name="Yang D."/>
            <person name="Bader C.D."/>
            <person name="Teijaro C.N."/>
            <person name="Fluegel L."/>
            <person name="Davis C.M."/>
            <person name="Simpson J.R."/>
            <person name="Lauterbach L."/>
            <person name="Steele A.D."/>
            <person name="Gui C."/>
            <person name="Meng S."/>
            <person name="Li G."/>
            <person name="Viehrig K."/>
            <person name="Ye F."/>
            <person name="Su P."/>
            <person name="Kiefer A.F."/>
            <person name="Nichols A."/>
            <person name="Cepeda A.J."/>
            <person name="Yan W."/>
            <person name="Fan B."/>
            <person name="Jiang Y."/>
            <person name="Adhikari A."/>
            <person name="Zheng C.-J."/>
            <person name="Schuster L."/>
            <person name="Cowan T.M."/>
            <person name="Smanski M.J."/>
            <person name="Chevrette M.G."/>
            <person name="De Carvalho L.P.S."/>
            <person name="Shen B."/>
        </authorList>
    </citation>
    <scope>NUCLEOTIDE SEQUENCE [LARGE SCALE GENOMIC DNA]</scope>
    <source>
        <strain evidence="4 5">NPDC002173</strain>
    </source>
</reference>
<dbReference type="RefSeq" id="WP_387418154.1">
    <property type="nucleotide sequence ID" value="NZ_JBIASD010000061.1"/>
</dbReference>
<dbReference type="Pfam" id="PF20154">
    <property type="entry name" value="LNT_N"/>
    <property type="match status" value="1"/>
</dbReference>
<feature type="transmembrane region" description="Helical" evidence="2">
    <location>
        <begin position="74"/>
        <end position="93"/>
    </location>
</feature>
<dbReference type="InterPro" id="IPR045378">
    <property type="entry name" value="LNT_N"/>
</dbReference>
<evidence type="ECO:0000313" key="4">
    <source>
        <dbReference type="EMBL" id="MFF3672005.1"/>
    </source>
</evidence>
<evidence type="ECO:0000313" key="5">
    <source>
        <dbReference type="Proteomes" id="UP001602013"/>
    </source>
</evidence>
<dbReference type="EMBL" id="JBIASD010000061">
    <property type="protein sequence ID" value="MFF3672005.1"/>
    <property type="molecule type" value="Genomic_DNA"/>
</dbReference>
<organism evidence="4 5">
    <name type="scientific">Microtetraspora malaysiensis</name>
    <dbReference type="NCBI Taxonomy" id="161358"/>
    <lineage>
        <taxon>Bacteria</taxon>
        <taxon>Bacillati</taxon>
        <taxon>Actinomycetota</taxon>
        <taxon>Actinomycetes</taxon>
        <taxon>Streptosporangiales</taxon>
        <taxon>Streptosporangiaceae</taxon>
        <taxon>Microtetraspora</taxon>
    </lineage>
</organism>
<feature type="domain" description="Apolipoprotein N-acyltransferase N-terminal" evidence="3">
    <location>
        <begin position="15"/>
        <end position="161"/>
    </location>
</feature>
<feature type="region of interest" description="Disordered" evidence="1">
    <location>
        <begin position="190"/>
        <end position="209"/>
    </location>
</feature>
<feature type="transmembrane region" description="Helical" evidence="2">
    <location>
        <begin position="105"/>
        <end position="127"/>
    </location>
</feature>
<keyword evidence="5" id="KW-1185">Reference proteome</keyword>
<evidence type="ECO:0000259" key="3">
    <source>
        <dbReference type="Pfam" id="PF20154"/>
    </source>
</evidence>
<comment type="caution">
    <text evidence="4">The sequence shown here is derived from an EMBL/GenBank/DDBJ whole genome shotgun (WGS) entry which is preliminary data.</text>
</comment>
<dbReference type="Proteomes" id="UP001602013">
    <property type="component" value="Unassembled WGS sequence"/>
</dbReference>